<evidence type="ECO:0000313" key="10">
    <source>
        <dbReference type="Proteomes" id="UP000198362"/>
    </source>
</evidence>
<gene>
    <name evidence="9" type="ORF">SAMN05421812_11430</name>
</gene>
<feature type="transmembrane region" description="Helical" evidence="8">
    <location>
        <begin position="367"/>
        <end position="390"/>
    </location>
</feature>
<feature type="transmembrane region" description="Helical" evidence="8">
    <location>
        <begin position="157"/>
        <end position="175"/>
    </location>
</feature>
<dbReference type="InterPro" id="IPR001734">
    <property type="entry name" value="Na/solute_symporter"/>
</dbReference>
<dbReference type="Proteomes" id="UP000198362">
    <property type="component" value="Unassembled WGS sequence"/>
</dbReference>
<evidence type="ECO:0000313" key="9">
    <source>
        <dbReference type="EMBL" id="SNT62281.1"/>
    </source>
</evidence>
<feature type="transmembrane region" description="Helical" evidence="8">
    <location>
        <begin position="469"/>
        <end position="493"/>
    </location>
</feature>
<feature type="transmembrane region" description="Helical" evidence="8">
    <location>
        <begin position="271"/>
        <end position="292"/>
    </location>
</feature>
<dbReference type="PANTHER" id="PTHR48086:SF8">
    <property type="entry name" value="MONOCARBOXYLIC ACID PERMEASE"/>
    <property type="match status" value="1"/>
</dbReference>
<keyword evidence="10" id="KW-1185">Reference proteome</keyword>
<keyword evidence="3" id="KW-0813">Transport</keyword>
<dbReference type="Pfam" id="PF00474">
    <property type="entry name" value="SSF"/>
    <property type="match status" value="1"/>
</dbReference>
<feature type="transmembrane region" description="Helical" evidence="8">
    <location>
        <begin position="118"/>
        <end position="137"/>
    </location>
</feature>
<feature type="transmembrane region" description="Helical" evidence="8">
    <location>
        <begin position="45"/>
        <end position="67"/>
    </location>
</feature>
<sequence length="543" mass="57303">MAVTVFLTLLGAMLLLGFAAARWRRPDDIHSLEEWGVGGRAFGNWVSWFLLGGTMYSAYTFVAVPALTYGVGAVGFFAVPFAIITTPLAFVFTARIWSVAHRHGLLTPGEFARARFGSTSLGALVALTGIVATMPYVAVQLLALKAVFSTVGVKGEWPLLIAVAMVSLSTFRSGLRAPALLSIAKDILLAWVVLSALLVVTMSSGWGEIFRRAGGWFATTPSPNDGLILSDTGQLGFVTLVLGSVLSVFAYPHAVTGMLAAKDRATVRRNIAASPIYCLVLGLMALLGFFALTEGIRPLDGDLNTVMPQMFQKLFPAWSAGIAYAALGVAALIPAAVMSISAANAFTRSIYRTYLRPAATPAEEARVSRWASLVVKFGALGVILLLQPSYAVDLQLIGGVIILQTIPAVFVGLATGWFDWRALVAGIGTGLVTSLVLLWDIQQVGPGGQVVKAHFGGSSMPVGDTGSTVYVGVVALAVNLLVATVLTLLLRLLRVPPGRDRTIPADYVADVDDPMIKRLDEILDGLPARPGGAHARTAGSRSP</sequence>
<evidence type="ECO:0000256" key="3">
    <source>
        <dbReference type="ARBA" id="ARBA00022448"/>
    </source>
</evidence>
<organism evidence="9 10">
    <name type="scientific">Asanoa hainanensis</name>
    <dbReference type="NCBI Taxonomy" id="560556"/>
    <lineage>
        <taxon>Bacteria</taxon>
        <taxon>Bacillati</taxon>
        <taxon>Actinomycetota</taxon>
        <taxon>Actinomycetes</taxon>
        <taxon>Micromonosporales</taxon>
        <taxon>Micromonosporaceae</taxon>
        <taxon>Asanoa</taxon>
    </lineage>
</organism>
<evidence type="ECO:0000256" key="8">
    <source>
        <dbReference type="SAM" id="Phobius"/>
    </source>
</evidence>
<feature type="transmembrane region" description="Helical" evidence="8">
    <location>
        <begin position="6"/>
        <end position="24"/>
    </location>
</feature>
<dbReference type="GO" id="GO:0022857">
    <property type="term" value="F:transmembrane transporter activity"/>
    <property type="evidence" value="ECO:0007669"/>
    <property type="project" value="InterPro"/>
</dbReference>
<comment type="similarity">
    <text evidence="2 7">Belongs to the sodium:solute symporter (SSF) (TC 2.A.21) family.</text>
</comment>
<comment type="subcellular location">
    <subcellularLocation>
        <location evidence="1">Membrane</location>
        <topology evidence="1">Multi-pass membrane protein</topology>
    </subcellularLocation>
</comment>
<evidence type="ECO:0000256" key="1">
    <source>
        <dbReference type="ARBA" id="ARBA00004141"/>
    </source>
</evidence>
<evidence type="ECO:0000256" key="2">
    <source>
        <dbReference type="ARBA" id="ARBA00006434"/>
    </source>
</evidence>
<keyword evidence="6 8" id="KW-0472">Membrane</keyword>
<dbReference type="InterPro" id="IPR038377">
    <property type="entry name" value="Na/Glc_symporter_sf"/>
</dbReference>
<evidence type="ECO:0000256" key="7">
    <source>
        <dbReference type="RuleBase" id="RU362091"/>
    </source>
</evidence>
<dbReference type="EMBL" id="FZPH01000014">
    <property type="protein sequence ID" value="SNT62281.1"/>
    <property type="molecule type" value="Genomic_DNA"/>
</dbReference>
<proteinExistence type="inferred from homology"/>
<dbReference type="CDD" id="cd10322">
    <property type="entry name" value="SLC5sbd"/>
    <property type="match status" value="1"/>
</dbReference>
<feature type="transmembrane region" description="Helical" evidence="8">
    <location>
        <begin position="187"/>
        <end position="207"/>
    </location>
</feature>
<evidence type="ECO:0000256" key="6">
    <source>
        <dbReference type="ARBA" id="ARBA00023136"/>
    </source>
</evidence>
<dbReference type="PANTHER" id="PTHR48086">
    <property type="entry name" value="SODIUM/PROLINE SYMPORTER-RELATED"/>
    <property type="match status" value="1"/>
</dbReference>
<feature type="transmembrane region" description="Helical" evidence="8">
    <location>
        <begin position="396"/>
        <end position="415"/>
    </location>
</feature>
<dbReference type="RefSeq" id="WP_089253747.1">
    <property type="nucleotide sequence ID" value="NZ_FZPH01000014.1"/>
</dbReference>
<evidence type="ECO:0000256" key="4">
    <source>
        <dbReference type="ARBA" id="ARBA00022692"/>
    </source>
</evidence>
<dbReference type="OrthoDB" id="3636885at2"/>
<dbReference type="AlphaFoldDB" id="A0A239P593"/>
<name>A0A239P593_9ACTN</name>
<accession>A0A239P593</accession>
<dbReference type="GO" id="GO:0005886">
    <property type="term" value="C:plasma membrane"/>
    <property type="evidence" value="ECO:0007669"/>
    <property type="project" value="TreeGrafter"/>
</dbReference>
<keyword evidence="4 8" id="KW-0812">Transmembrane</keyword>
<evidence type="ECO:0000256" key="5">
    <source>
        <dbReference type="ARBA" id="ARBA00022989"/>
    </source>
</evidence>
<dbReference type="PROSITE" id="PS50283">
    <property type="entry name" value="NA_SOLUT_SYMP_3"/>
    <property type="match status" value="1"/>
</dbReference>
<feature type="transmembrane region" description="Helical" evidence="8">
    <location>
        <begin position="422"/>
        <end position="439"/>
    </location>
</feature>
<reference evidence="9 10" key="1">
    <citation type="submission" date="2017-06" db="EMBL/GenBank/DDBJ databases">
        <authorList>
            <person name="Kim H.J."/>
            <person name="Triplett B.A."/>
        </authorList>
    </citation>
    <scope>NUCLEOTIDE SEQUENCE [LARGE SCALE GENOMIC DNA]</scope>
    <source>
        <strain evidence="9 10">CGMCC 4.5593</strain>
    </source>
</reference>
<keyword evidence="5 8" id="KW-1133">Transmembrane helix</keyword>
<feature type="transmembrane region" description="Helical" evidence="8">
    <location>
        <begin position="227"/>
        <end position="251"/>
    </location>
</feature>
<feature type="transmembrane region" description="Helical" evidence="8">
    <location>
        <begin position="322"/>
        <end position="346"/>
    </location>
</feature>
<dbReference type="InterPro" id="IPR050277">
    <property type="entry name" value="Sodium:Solute_Symporter"/>
</dbReference>
<feature type="transmembrane region" description="Helical" evidence="8">
    <location>
        <begin position="73"/>
        <end position="97"/>
    </location>
</feature>
<protein>
    <submittedName>
        <fullName evidence="9">Solute:Na+ symporter, SSS family</fullName>
    </submittedName>
</protein>
<dbReference type="Gene3D" id="1.20.1730.10">
    <property type="entry name" value="Sodium/glucose cotransporter"/>
    <property type="match status" value="1"/>
</dbReference>